<evidence type="ECO:0000313" key="4">
    <source>
        <dbReference type="Proteomes" id="UP000298860"/>
    </source>
</evidence>
<dbReference type="CDD" id="cd06170">
    <property type="entry name" value="LuxR_C_like"/>
    <property type="match status" value="1"/>
</dbReference>
<dbReference type="PANTHER" id="PTHR47691:SF3">
    <property type="entry name" value="HTH-TYPE TRANSCRIPTIONAL REGULATOR RV0890C-RELATED"/>
    <property type="match status" value="1"/>
</dbReference>
<name>A0A4D4J150_9PSEU</name>
<dbReference type="SUPFAM" id="SSF48452">
    <property type="entry name" value="TPR-like"/>
    <property type="match status" value="1"/>
</dbReference>
<feature type="compositionally biased region" description="Low complexity" evidence="1">
    <location>
        <begin position="719"/>
        <end position="729"/>
    </location>
</feature>
<dbReference type="PROSITE" id="PS00622">
    <property type="entry name" value="HTH_LUXR_1"/>
    <property type="match status" value="1"/>
</dbReference>
<feature type="region of interest" description="Disordered" evidence="1">
    <location>
        <begin position="710"/>
        <end position="733"/>
    </location>
</feature>
<keyword evidence="4" id="KW-1185">Reference proteome</keyword>
<dbReference type="Gene3D" id="1.25.40.10">
    <property type="entry name" value="Tetratricopeptide repeat domain"/>
    <property type="match status" value="1"/>
</dbReference>
<feature type="domain" description="HTH luxR-type" evidence="2">
    <location>
        <begin position="723"/>
        <end position="788"/>
    </location>
</feature>
<dbReference type="SUPFAM" id="SSF52540">
    <property type="entry name" value="P-loop containing nucleoside triphosphate hydrolases"/>
    <property type="match status" value="1"/>
</dbReference>
<dbReference type="InterPro" id="IPR016032">
    <property type="entry name" value="Sig_transdc_resp-reg_C-effctor"/>
</dbReference>
<dbReference type="PROSITE" id="PS50043">
    <property type="entry name" value="HTH_LUXR_2"/>
    <property type="match status" value="1"/>
</dbReference>
<dbReference type="Gene3D" id="3.40.50.300">
    <property type="entry name" value="P-loop containing nucleotide triphosphate hydrolases"/>
    <property type="match status" value="1"/>
</dbReference>
<gene>
    <name evidence="3" type="ORF">GTS_07570</name>
</gene>
<dbReference type="InterPro" id="IPR058852">
    <property type="entry name" value="HTH_77"/>
</dbReference>
<dbReference type="Pfam" id="PF25872">
    <property type="entry name" value="HTH_77"/>
    <property type="match status" value="1"/>
</dbReference>
<feature type="region of interest" description="Disordered" evidence="1">
    <location>
        <begin position="1"/>
        <end position="24"/>
    </location>
</feature>
<dbReference type="InterPro" id="IPR002182">
    <property type="entry name" value="NB-ARC"/>
</dbReference>
<dbReference type="PRINTS" id="PR00364">
    <property type="entry name" value="DISEASERSIST"/>
</dbReference>
<sequence>MAGTVAPDMTARRGQGNLPAEETSFVDRRRERDETRRLLSVSRLVTLTGVGGVGKTRLALRVAAEVSRSFPDGVWLAELAQVQDENLLAHTVAGALRLQDLSSRDLVSVLAGYLADKRLLLVLDNCEQVVTGCARLAERLLRAAPGLRILATSRQPLGIPAEHMLRVPPLAAPEPGHLWDGAEVGDYEAVALFCERASAALSDFRLTPDNQAAVVRLCQQLEGIPLAIELAAARLRALSAEELLARLGDRFRVLGGARGLTQARHRTLRAAIDWSYELCSAAERQLWSRLSVFAGSFTLEAAEEVCADGDPSDESFVDVLAGLVDKSVVTREETRRQHGAPTRYRMLETIRQYGAQRLRDRGAEPEYRRRHRDWYLRLSEQAAADWFGPRQLAWYTRMRLEHDNLRAALEFCLRDPGERDAGLRMAGSLWFYWVTCGVLAEGRQWLDRLLAPPVPTSPEAETASWVRSWIASHQGDQVVSEQDAARSIELSRRLGDARLKAYAVHAVGVAAMVTDLDRARALLTEAWARHRAMDDVGSASVMSLVQLSVVANLQGDLAGAAGYATECLRISDLHEETWTRSWGLSLLAFAEWRQGDSARAADRLRESLAIKRGFDDLFGIAMSLEFLSWCLVTDGQHAQAARLFGALEGLWQFVGLPLMASPQFSGYRQGSERQARAALGDDRYQAEYQRGRSLSMPEALDYALTGTARSPERERAAVRRPATPASRSPLTTREETVAELVATGMSNKDIATRLLIAPRTVDSHVEHILAKLGFNSRTQIATWVAHREPRRSARP</sequence>
<organism evidence="3 4">
    <name type="scientific">Gandjariella thermophila</name>
    <dbReference type="NCBI Taxonomy" id="1931992"/>
    <lineage>
        <taxon>Bacteria</taxon>
        <taxon>Bacillati</taxon>
        <taxon>Actinomycetota</taxon>
        <taxon>Actinomycetes</taxon>
        <taxon>Pseudonocardiales</taxon>
        <taxon>Pseudonocardiaceae</taxon>
        <taxon>Gandjariella</taxon>
    </lineage>
</organism>
<proteinExistence type="predicted"/>
<dbReference type="InterPro" id="IPR036388">
    <property type="entry name" value="WH-like_DNA-bd_sf"/>
</dbReference>
<dbReference type="PANTHER" id="PTHR47691">
    <property type="entry name" value="REGULATOR-RELATED"/>
    <property type="match status" value="1"/>
</dbReference>
<dbReference type="InterPro" id="IPR011990">
    <property type="entry name" value="TPR-like_helical_dom_sf"/>
</dbReference>
<dbReference type="GO" id="GO:0043531">
    <property type="term" value="F:ADP binding"/>
    <property type="evidence" value="ECO:0007669"/>
    <property type="project" value="InterPro"/>
</dbReference>
<dbReference type="Pfam" id="PF00931">
    <property type="entry name" value="NB-ARC"/>
    <property type="match status" value="1"/>
</dbReference>
<evidence type="ECO:0000256" key="1">
    <source>
        <dbReference type="SAM" id="MobiDB-lite"/>
    </source>
</evidence>
<dbReference type="EMBL" id="BJFL01000002">
    <property type="protein sequence ID" value="GDY29124.1"/>
    <property type="molecule type" value="Genomic_DNA"/>
</dbReference>
<dbReference type="GO" id="GO:0003677">
    <property type="term" value="F:DNA binding"/>
    <property type="evidence" value="ECO:0007669"/>
    <property type="project" value="InterPro"/>
</dbReference>
<dbReference type="SMART" id="SM00421">
    <property type="entry name" value="HTH_LUXR"/>
    <property type="match status" value="1"/>
</dbReference>
<dbReference type="InterPro" id="IPR027417">
    <property type="entry name" value="P-loop_NTPase"/>
</dbReference>
<dbReference type="AlphaFoldDB" id="A0A4D4J150"/>
<dbReference type="SUPFAM" id="SSF46894">
    <property type="entry name" value="C-terminal effector domain of the bipartite response regulators"/>
    <property type="match status" value="1"/>
</dbReference>
<evidence type="ECO:0000259" key="2">
    <source>
        <dbReference type="PROSITE" id="PS50043"/>
    </source>
</evidence>
<dbReference type="GO" id="GO:0006355">
    <property type="term" value="P:regulation of DNA-templated transcription"/>
    <property type="evidence" value="ECO:0007669"/>
    <property type="project" value="InterPro"/>
</dbReference>
<protein>
    <submittedName>
        <fullName evidence="3">LuxR family transcriptional regulator</fullName>
    </submittedName>
</protein>
<dbReference type="Pfam" id="PF00196">
    <property type="entry name" value="GerE"/>
    <property type="match status" value="1"/>
</dbReference>
<comment type="caution">
    <text evidence="3">The sequence shown here is derived from an EMBL/GenBank/DDBJ whole genome shotgun (WGS) entry which is preliminary data.</text>
</comment>
<dbReference type="PRINTS" id="PR00038">
    <property type="entry name" value="HTHLUXR"/>
</dbReference>
<dbReference type="Gene3D" id="1.10.10.10">
    <property type="entry name" value="Winged helix-like DNA-binding domain superfamily/Winged helix DNA-binding domain"/>
    <property type="match status" value="1"/>
</dbReference>
<accession>A0A4D4J150</accession>
<reference evidence="4" key="1">
    <citation type="submission" date="2019-04" db="EMBL/GenBank/DDBJ databases">
        <title>Draft genome sequence of Pseudonocardiaceae bacterium SL3-2-4.</title>
        <authorList>
            <person name="Ningsih F."/>
            <person name="Yokota A."/>
            <person name="Sakai Y."/>
            <person name="Nanatani K."/>
            <person name="Yabe S."/>
            <person name="Oetari A."/>
            <person name="Sjamsuridzal W."/>
        </authorList>
    </citation>
    <scope>NUCLEOTIDE SEQUENCE [LARGE SCALE GENOMIC DNA]</scope>
    <source>
        <strain evidence="4">SL3-2-4</strain>
    </source>
</reference>
<evidence type="ECO:0000313" key="3">
    <source>
        <dbReference type="EMBL" id="GDY29124.1"/>
    </source>
</evidence>
<dbReference type="InterPro" id="IPR000792">
    <property type="entry name" value="Tscrpt_reg_LuxR_C"/>
</dbReference>
<dbReference type="Proteomes" id="UP000298860">
    <property type="component" value="Unassembled WGS sequence"/>
</dbReference>